<dbReference type="Pfam" id="PF00356">
    <property type="entry name" value="LacI"/>
    <property type="match status" value="1"/>
</dbReference>
<evidence type="ECO:0000313" key="5">
    <source>
        <dbReference type="EMBL" id="SED90656.1"/>
    </source>
</evidence>
<dbReference type="SUPFAM" id="SSF47413">
    <property type="entry name" value="lambda repressor-like DNA-binding domains"/>
    <property type="match status" value="1"/>
</dbReference>
<dbReference type="EMBL" id="FNTV01000001">
    <property type="protein sequence ID" value="SED90656.1"/>
    <property type="molecule type" value="Genomic_DNA"/>
</dbReference>
<dbReference type="CDD" id="cd06267">
    <property type="entry name" value="PBP1_LacI_sugar_binding-like"/>
    <property type="match status" value="1"/>
</dbReference>
<name>A0A1H5EI20_9MICC</name>
<dbReference type="SUPFAM" id="SSF53822">
    <property type="entry name" value="Periplasmic binding protein-like I"/>
    <property type="match status" value="1"/>
</dbReference>
<dbReference type="InterPro" id="IPR000843">
    <property type="entry name" value="HTH_LacI"/>
</dbReference>
<gene>
    <name evidence="5" type="ORF">SAMN04489740_0253</name>
</gene>
<dbReference type="PROSITE" id="PS50932">
    <property type="entry name" value="HTH_LACI_2"/>
    <property type="match status" value="1"/>
</dbReference>
<keyword evidence="2" id="KW-0238">DNA-binding</keyword>
<dbReference type="RefSeq" id="WP_074709828.1">
    <property type="nucleotide sequence ID" value="NZ_FNTV01000001.1"/>
</dbReference>
<dbReference type="SMART" id="SM00354">
    <property type="entry name" value="HTH_LACI"/>
    <property type="match status" value="1"/>
</dbReference>
<evidence type="ECO:0000313" key="6">
    <source>
        <dbReference type="Proteomes" id="UP000182725"/>
    </source>
</evidence>
<evidence type="ECO:0000256" key="3">
    <source>
        <dbReference type="ARBA" id="ARBA00023163"/>
    </source>
</evidence>
<dbReference type="GO" id="GO:0003700">
    <property type="term" value="F:DNA-binding transcription factor activity"/>
    <property type="evidence" value="ECO:0007669"/>
    <property type="project" value="TreeGrafter"/>
</dbReference>
<dbReference type="InterPro" id="IPR028082">
    <property type="entry name" value="Peripla_BP_I"/>
</dbReference>
<dbReference type="InterPro" id="IPR046335">
    <property type="entry name" value="LacI/GalR-like_sensor"/>
</dbReference>
<dbReference type="CDD" id="cd01392">
    <property type="entry name" value="HTH_LacI"/>
    <property type="match status" value="1"/>
</dbReference>
<dbReference type="PANTHER" id="PTHR30146">
    <property type="entry name" value="LACI-RELATED TRANSCRIPTIONAL REPRESSOR"/>
    <property type="match status" value="1"/>
</dbReference>
<dbReference type="AlphaFoldDB" id="A0A1H5EI20"/>
<reference evidence="5 6" key="1">
    <citation type="submission" date="2016-10" db="EMBL/GenBank/DDBJ databases">
        <authorList>
            <person name="de Groot N.N."/>
        </authorList>
    </citation>
    <scope>NUCLEOTIDE SEQUENCE [LARGE SCALE GENOMIC DNA]</scope>
    <source>
        <strain evidence="5 6">DSM 22274</strain>
    </source>
</reference>
<dbReference type="PANTHER" id="PTHR30146:SF109">
    <property type="entry name" value="HTH-TYPE TRANSCRIPTIONAL REGULATOR GALS"/>
    <property type="match status" value="1"/>
</dbReference>
<evidence type="ECO:0000256" key="2">
    <source>
        <dbReference type="ARBA" id="ARBA00023125"/>
    </source>
</evidence>
<protein>
    <submittedName>
        <fullName evidence="5">Transcriptional regulator, LacI family</fullName>
    </submittedName>
</protein>
<dbReference type="Gene3D" id="1.10.260.40">
    <property type="entry name" value="lambda repressor-like DNA-binding domains"/>
    <property type="match status" value="1"/>
</dbReference>
<keyword evidence="3" id="KW-0804">Transcription</keyword>
<organism evidence="5 6">
    <name type="scientific">Arthrobacter alpinus</name>
    <dbReference type="NCBI Taxonomy" id="656366"/>
    <lineage>
        <taxon>Bacteria</taxon>
        <taxon>Bacillati</taxon>
        <taxon>Actinomycetota</taxon>
        <taxon>Actinomycetes</taxon>
        <taxon>Micrococcales</taxon>
        <taxon>Micrococcaceae</taxon>
        <taxon>Arthrobacter</taxon>
    </lineage>
</organism>
<keyword evidence="1" id="KW-0805">Transcription regulation</keyword>
<proteinExistence type="predicted"/>
<dbReference type="Pfam" id="PF13377">
    <property type="entry name" value="Peripla_BP_3"/>
    <property type="match status" value="1"/>
</dbReference>
<sequence length="350" mass="36269">MSAPPSTTSDGGLSAAHGKPATIHDVAALSGVAASTVSRALSTPGRVNFRTRARIEAAAAQLKYIPNAQAKALSSGRTKAVAVLVADITNPFYFDIIRGTQLQLKAAGYTQLLVDTEESEEVEVNTIEQLMQTADGVILTASRLTDDALALSAAKMPLVTINREIPGVPSVLLDTPTATNQALDHLISLGHSHIAYLAGPASSSSNTRRWEALSAAALERGVEVVRLGPFAPRTYSGAAAADALVHSGATAGIAFNDLIAIGMLQRLQARGVRVPEDISIVGCDDIFGADFCSPPLTTVTAPVEQAGRVAVTMLLSQINPGLGTLPRSQSVLPTHLTIRGSTGSAPVRDA</sequence>
<evidence type="ECO:0000259" key="4">
    <source>
        <dbReference type="PROSITE" id="PS50932"/>
    </source>
</evidence>
<evidence type="ECO:0000256" key="1">
    <source>
        <dbReference type="ARBA" id="ARBA00023015"/>
    </source>
</evidence>
<dbReference type="Proteomes" id="UP000182725">
    <property type="component" value="Unassembled WGS sequence"/>
</dbReference>
<feature type="domain" description="HTH lacI-type" evidence="4">
    <location>
        <begin position="21"/>
        <end position="75"/>
    </location>
</feature>
<dbReference type="Gene3D" id="3.40.50.2300">
    <property type="match status" value="2"/>
</dbReference>
<dbReference type="GO" id="GO:0000976">
    <property type="term" value="F:transcription cis-regulatory region binding"/>
    <property type="evidence" value="ECO:0007669"/>
    <property type="project" value="TreeGrafter"/>
</dbReference>
<dbReference type="InterPro" id="IPR010982">
    <property type="entry name" value="Lambda_DNA-bd_dom_sf"/>
</dbReference>
<accession>A0A1H5EI20</accession>